<dbReference type="OMA" id="GHENTYL"/>
<protein>
    <submittedName>
        <fullName evidence="2">Beta-galactosidase</fullName>
    </submittedName>
</protein>
<proteinExistence type="predicted"/>
<organism evidence="2 3">
    <name type="scientific">Talaromyces islandicus</name>
    <name type="common">Penicillium islandicum</name>
    <dbReference type="NCBI Taxonomy" id="28573"/>
    <lineage>
        <taxon>Eukaryota</taxon>
        <taxon>Fungi</taxon>
        <taxon>Dikarya</taxon>
        <taxon>Ascomycota</taxon>
        <taxon>Pezizomycotina</taxon>
        <taxon>Eurotiomycetes</taxon>
        <taxon>Eurotiomycetidae</taxon>
        <taxon>Eurotiales</taxon>
        <taxon>Trichocomaceae</taxon>
        <taxon>Talaromyces</taxon>
        <taxon>Talaromyces sect. Islandici</taxon>
    </lineage>
</organism>
<gene>
    <name evidence="2" type="ORF">PISL3812_07197</name>
</gene>
<accession>A0A0U1M3L7</accession>
<name>A0A0U1M3L7_TALIS</name>
<dbReference type="OrthoDB" id="4226666at2759"/>
<dbReference type="AlphaFoldDB" id="A0A0U1M3L7"/>
<evidence type="ECO:0000256" key="1">
    <source>
        <dbReference type="SAM" id="MobiDB-lite"/>
    </source>
</evidence>
<evidence type="ECO:0000313" key="3">
    <source>
        <dbReference type="Proteomes" id="UP000054383"/>
    </source>
</evidence>
<dbReference type="STRING" id="28573.A0A0U1M3L7"/>
<dbReference type="EMBL" id="CVMT01000007">
    <property type="protein sequence ID" value="CRG90155.1"/>
    <property type="molecule type" value="Genomic_DNA"/>
</dbReference>
<keyword evidence="3" id="KW-1185">Reference proteome</keyword>
<reference evidence="2 3" key="1">
    <citation type="submission" date="2015-04" db="EMBL/GenBank/DDBJ databases">
        <authorList>
            <person name="Syromyatnikov M.Y."/>
            <person name="Popov V.N."/>
        </authorList>
    </citation>
    <scope>NUCLEOTIDE SEQUENCE [LARGE SCALE GENOMIC DNA]</scope>
    <source>
        <strain evidence="2">WF-38-12</strain>
    </source>
</reference>
<sequence>MSSLVTGYLTAGAERLSPPNPGMREEHYQHYVVYSPNPEQDSIYTQGISPRYEFDHSDHILDQPARLQLYPVNGHERAVVPMENWSPSWNPSTPEHWYRTQSQFLHSLQVFEQPENLHLGLSAHAIGSQEPFSDQLIRQQHPVYRQSRPVRSGGRARGTHLPEETANNCQEVREVGGSCLRCWALNEKCARKEHGRKWIGCYRSFSELENSIIPSILGDRLHLGSYESWMRTHTKPLSQKAFTLPLSFGFGKVFNGFLGCEFSPLSEESMYSYEVRSKTGEALRFRGLPILATYKRGGSKDIAGLLKKWLQETLRDEDSMSQWLWACFPGEEDTWITVPAEELDVIINMLQRPQPEYTTNTSRQINKGVKCVLFDIYKKMQRKVLSQLNDIVKNSKTMNDREWGNMYCVSILLIVIINHAQLSLRANYSLAERDQRGEWEETKRQLEESEAAFRTIVHSFAHSFREKKKEINRRLNGNEDPIASRLLHILGQIQLQYTRDVSRYCKEKLGDNMNTQTWFSAVNRLRLFAYSSHAMNSRRS</sequence>
<evidence type="ECO:0000313" key="2">
    <source>
        <dbReference type="EMBL" id="CRG90155.1"/>
    </source>
</evidence>
<dbReference type="Proteomes" id="UP000054383">
    <property type="component" value="Unassembled WGS sequence"/>
</dbReference>
<feature type="region of interest" description="Disordered" evidence="1">
    <location>
        <begin position="1"/>
        <end position="24"/>
    </location>
</feature>